<dbReference type="OrthoDB" id="141368at2759"/>
<gene>
    <name evidence="1" type="ORF">PHMEG_00030866</name>
</gene>
<keyword evidence="2" id="KW-1185">Reference proteome</keyword>
<dbReference type="AlphaFoldDB" id="A0A225UZI3"/>
<sequence length="176" mass="21235">MGTGDQQSEWARELQKLHPEQIWQHDDVLTEFQRWTLYRICTRTLNLYHEGWPEDRHCSYQECSTSTETIEHIVWERSRAQEVWQEWLPRWLGHYPHRDENTQLTSHFATRKAPLASPAFEKEASRTILYWEAEHDEALQVIWSIWTTCTQCTLWIIRNRFSIVKSLHDRKPNADS</sequence>
<proteinExistence type="predicted"/>
<reference evidence="2" key="1">
    <citation type="submission" date="2017-03" db="EMBL/GenBank/DDBJ databases">
        <title>Phytopthora megakarya and P. palmivora, two closely related causual agents of cacao black pod achieved similar genome size and gene model numbers by different mechanisms.</title>
        <authorList>
            <person name="Ali S."/>
            <person name="Shao J."/>
            <person name="Larry D.J."/>
            <person name="Kronmiller B."/>
            <person name="Shen D."/>
            <person name="Strem M.D."/>
            <person name="Melnick R.L."/>
            <person name="Guiltinan M.J."/>
            <person name="Tyler B.M."/>
            <person name="Meinhardt L.W."/>
            <person name="Bailey B.A."/>
        </authorList>
    </citation>
    <scope>NUCLEOTIDE SEQUENCE [LARGE SCALE GENOMIC DNA]</scope>
    <source>
        <strain evidence="2">zdho120</strain>
    </source>
</reference>
<dbReference type="Proteomes" id="UP000198211">
    <property type="component" value="Unassembled WGS sequence"/>
</dbReference>
<organism evidence="1 2">
    <name type="scientific">Phytophthora megakarya</name>
    <dbReference type="NCBI Taxonomy" id="4795"/>
    <lineage>
        <taxon>Eukaryota</taxon>
        <taxon>Sar</taxon>
        <taxon>Stramenopiles</taxon>
        <taxon>Oomycota</taxon>
        <taxon>Peronosporomycetes</taxon>
        <taxon>Peronosporales</taxon>
        <taxon>Peronosporaceae</taxon>
        <taxon>Phytophthora</taxon>
    </lineage>
</organism>
<evidence type="ECO:0000313" key="1">
    <source>
        <dbReference type="EMBL" id="OWY98384.1"/>
    </source>
</evidence>
<protein>
    <submittedName>
        <fullName evidence="1">RxLR effector protein</fullName>
    </submittedName>
</protein>
<dbReference type="EMBL" id="NBNE01009465">
    <property type="protein sequence ID" value="OWY98384.1"/>
    <property type="molecule type" value="Genomic_DNA"/>
</dbReference>
<name>A0A225UZI3_9STRA</name>
<accession>A0A225UZI3</accession>
<comment type="caution">
    <text evidence="1">The sequence shown here is derived from an EMBL/GenBank/DDBJ whole genome shotgun (WGS) entry which is preliminary data.</text>
</comment>
<evidence type="ECO:0000313" key="2">
    <source>
        <dbReference type="Proteomes" id="UP000198211"/>
    </source>
</evidence>